<dbReference type="Pfam" id="PF00528">
    <property type="entry name" value="BPD_transp_1"/>
    <property type="match status" value="1"/>
</dbReference>
<proteinExistence type="inferred from homology"/>
<gene>
    <name evidence="11" type="primary">pstA</name>
    <name evidence="11" type="ORF">GT409_13620</name>
</gene>
<dbReference type="InterPro" id="IPR005672">
    <property type="entry name" value="Phosphate_PstA"/>
</dbReference>
<dbReference type="AlphaFoldDB" id="A0A6P1M964"/>
<evidence type="ECO:0000256" key="9">
    <source>
        <dbReference type="RuleBase" id="RU363043"/>
    </source>
</evidence>
<feature type="transmembrane region" description="Helical" evidence="9">
    <location>
        <begin position="12"/>
        <end position="36"/>
    </location>
</feature>
<keyword evidence="4" id="KW-0813">Transport</keyword>
<feature type="domain" description="ABC transmembrane type-1" evidence="10">
    <location>
        <begin position="223"/>
        <end position="439"/>
    </location>
</feature>
<dbReference type="InterPro" id="IPR000515">
    <property type="entry name" value="MetI-like"/>
</dbReference>
<evidence type="ECO:0000256" key="7">
    <source>
        <dbReference type="ARBA" id="ARBA00022989"/>
    </source>
</evidence>
<evidence type="ECO:0000256" key="2">
    <source>
        <dbReference type="ARBA" id="ARBA00007069"/>
    </source>
</evidence>
<dbReference type="Pfam" id="PF11812">
    <property type="entry name" value="DUF3333"/>
    <property type="match status" value="1"/>
</dbReference>
<comment type="subcellular location">
    <subcellularLocation>
        <location evidence="1 9">Cell membrane</location>
        <topology evidence="1 9">Multi-pass membrane protein</topology>
    </subcellularLocation>
</comment>
<keyword evidence="7 9" id="KW-1133">Transmembrane helix</keyword>
<evidence type="ECO:0000256" key="4">
    <source>
        <dbReference type="ARBA" id="ARBA00022448"/>
    </source>
</evidence>
<feature type="transmembrane region" description="Helical" evidence="9">
    <location>
        <begin position="227"/>
        <end position="248"/>
    </location>
</feature>
<evidence type="ECO:0000259" key="10">
    <source>
        <dbReference type="PROSITE" id="PS50928"/>
    </source>
</evidence>
<feature type="transmembrane region" description="Helical" evidence="9">
    <location>
        <begin position="336"/>
        <end position="359"/>
    </location>
</feature>
<protein>
    <recommendedName>
        <fullName evidence="3 9">Phosphate transport system permease protein PstA</fullName>
    </recommendedName>
</protein>
<dbReference type="SUPFAM" id="SSF161098">
    <property type="entry name" value="MetI-like"/>
    <property type="match status" value="1"/>
</dbReference>
<reference evidence="11 12" key="1">
    <citation type="submission" date="2020-01" db="EMBL/GenBank/DDBJ databases">
        <title>Ponticoccus aerotolerans gen. nov., sp. nov., an anaerobic bacterium and proposal of Ponticoccusceae fam. nov., Ponticoccusles ord. nov. and Ponticoccuse classis nov. in the phylum Kiritimatiellaeota.</title>
        <authorList>
            <person name="Zhou L.Y."/>
            <person name="Du Z.J."/>
        </authorList>
    </citation>
    <scope>NUCLEOTIDE SEQUENCE [LARGE SCALE GENOMIC DNA]</scope>
    <source>
        <strain evidence="11 12">S-5007</strain>
    </source>
</reference>
<keyword evidence="5 9" id="KW-1003">Cell membrane</keyword>
<organism evidence="11 12">
    <name type="scientific">Tichowtungia aerotolerans</name>
    <dbReference type="NCBI Taxonomy" id="2697043"/>
    <lineage>
        <taxon>Bacteria</taxon>
        <taxon>Pseudomonadati</taxon>
        <taxon>Kiritimatiellota</taxon>
        <taxon>Tichowtungiia</taxon>
        <taxon>Tichowtungiales</taxon>
        <taxon>Tichowtungiaceae</taxon>
        <taxon>Tichowtungia</taxon>
    </lineage>
</organism>
<dbReference type="GO" id="GO:0005315">
    <property type="term" value="F:phosphate transmembrane transporter activity"/>
    <property type="evidence" value="ECO:0007669"/>
    <property type="project" value="InterPro"/>
</dbReference>
<evidence type="ECO:0000256" key="5">
    <source>
        <dbReference type="ARBA" id="ARBA00022475"/>
    </source>
</evidence>
<dbReference type="GO" id="GO:0035435">
    <property type="term" value="P:phosphate ion transmembrane transport"/>
    <property type="evidence" value="ECO:0007669"/>
    <property type="project" value="InterPro"/>
</dbReference>
<dbReference type="PANTHER" id="PTHR43470:SF3">
    <property type="entry name" value="PHOSPHATE TRANSPORT SYSTEM PERMEASE PROTEIN PSTA-RELATED"/>
    <property type="match status" value="1"/>
</dbReference>
<dbReference type="InterPro" id="IPR024573">
    <property type="entry name" value="DUF3333"/>
</dbReference>
<sequence>MRLETRKLLDRAFSGAGLIAIGVMALVLVIILAPIVSKGTGAFVFRGTIEHRKVMFDQWGRGNPEKFDAEKEEVSAARQPVYDMLSRFEADLDEMPRSDRRPYKKPFRELEKALAGLLGPAPGERTPVLIRQQYGATRWDRAQIKLDEVLYTQDWDYSNPDALGVLVKTPRKEAFENTSLEPLFGYLEEHVEEMLRPRMTFYWQFLTDTSKDSHIFGGIGPEVLGTIYLTIGAMIFAIPMGVIAAIYLCEYAKEGRVIGFLRTCISTLAGVPSIVFGLFGLAFFLNTIHVSDSKSVLAGSLTLSLLILPTVIRASEESILSVPKAYKEAALSLGAGRWHTVLTVILPAALPGILTGVVISMGRAAGETAPIIFTAAVSVGRPLLPSQALSQPTPALPWNIYNLCTEHEAVDEIRHVQYGMVFTLVALVLLLNVFAIVMRAKISKKLRG</sequence>
<feature type="transmembrane region" description="Helical" evidence="9">
    <location>
        <begin position="260"/>
        <end position="284"/>
    </location>
</feature>
<dbReference type="InterPro" id="IPR035906">
    <property type="entry name" value="MetI-like_sf"/>
</dbReference>
<dbReference type="NCBIfam" id="TIGR00974">
    <property type="entry name" value="3a0107s02c"/>
    <property type="match status" value="1"/>
</dbReference>
<dbReference type="PANTHER" id="PTHR43470">
    <property type="entry name" value="PHOSPHATE TRANSPORT SYSTEM PERMEASE PROTEIN PSTA-RELATED"/>
    <property type="match status" value="1"/>
</dbReference>
<dbReference type="GO" id="GO:0005886">
    <property type="term" value="C:plasma membrane"/>
    <property type="evidence" value="ECO:0007669"/>
    <property type="project" value="UniProtKB-SubCell"/>
</dbReference>
<dbReference type="KEGG" id="taer:GT409_13620"/>
<dbReference type="RefSeq" id="WP_160629608.1">
    <property type="nucleotide sequence ID" value="NZ_CP047593.1"/>
</dbReference>
<evidence type="ECO:0000256" key="1">
    <source>
        <dbReference type="ARBA" id="ARBA00004651"/>
    </source>
</evidence>
<evidence type="ECO:0000256" key="3">
    <source>
        <dbReference type="ARBA" id="ARBA00016864"/>
    </source>
</evidence>
<evidence type="ECO:0000256" key="8">
    <source>
        <dbReference type="ARBA" id="ARBA00023136"/>
    </source>
</evidence>
<evidence type="ECO:0000256" key="6">
    <source>
        <dbReference type="ARBA" id="ARBA00022692"/>
    </source>
</evidence>
<keyword evidence="12" id="KW-1185">Reference proteome</keyword>
<evidence type="ECO:0000313" key="12">
    <source>
        <dbReference type="Proteomes" id="UP000464954"/>
    </source>
</evidence>
<evidence type="ECO:0000313" key="11">
    <source>
        <dbReference type="EMBL" id="QHI70431.1"/>
    </source>
</evidence>
<keyword evidence="8 9" id="KW-0472">Membrane</keyword>
<dbReference type="CDD" id="cd06261">
    <property type="entry name" value="TM_PBP2"/>
    <property type="match status" value="1"/>
</dbReference>
<dbReference type="PROSITE" id="PS50928">
    <property type="entry name" value="ABC_TM1"/>
    <property type="match status" value="1"/>
</dbReference>
<name>A0A6P1M964_9BACT</name>
<comment type="similarity">
    <text evidence="2 9">Belongs to the binding-protein-dependent transport system permease family. CysTW subfamily.</text>
</comment>
<dbReference type="Proteomes" id="UP000464954">
    <property type="component" value="Chromosome"/>
</dbReference>
<dbReference type="EMBL" id="CP047593">
    <property type="protein sequence ID" value="QHI70431.1"/>
    <property type="molecule type" value="Genomic_DNA"/>
</dbReference>
<keyword evidence="6 9" id="KW-0812">Transmembrane</keyword>
<feature type="transmembrane region" description="Helical" evidence="9">
    <location>
        <begin position="418"/>
        <end position="438"/>
    </location>
</feature>
<comment type="caution">
    <text evidence="9">Lacks conserved residue(s) required for the propagation of feature annotation.</text>
</comment>
<dbReference type="Gene3D" id="1.10.3720.10">
    <property type="entry name" value="MetI-like"/>
    <property type="match status" value="1"/>
</dbReference>
<accession>A0A6P1M964</accession>